<reference evidence="1" key="2">
    <citation type="submission" date="2020-09" db="EMBL/GenBank/DDBJ databases">
        <authorList>
            <person name="Sun Q."/>
            <person name="Zhou Y."/>
        </authorList>
    </citation>
    <scope>NUCLEOTIDE SEQUENCE</scope>
    <source>
        <strain evidence="1">CGMCC 1.15290</strain>
    </source>
</reference>
<dbReference type="AlphaFoldDB" id="A0A917IY59"/>
<dbReference type="RefSeq" id="WP_188952910.1">
    <property type="nucleotide sequence ID" value="NZ_BMIB01000003.1"/>
</dbReference>
<name>A0A917IY59_9BACT</name>
<keyword evidence="2" id="KW-1185">Reference proteome</keyword>
<dbReference type="Proteomes" id="UP000627292">
    <property type="component" value="Unassembled WGS sequence"/>
</dbReference>
<accession>A0A917IY59</accession>
<protein>
    <submittedName>
        <fullName evidence="1">Uncharacterized protein</fullName>
    </submittedName>
</protein>
<gene>
    <name evidence="1" type="ORF">GCM10011379_26210</name>
</gene>
<proteinExistence type="predicted"/>
<reference evidence="1" key="1">
    <citation type="journal article" date="2014" name="Int. J. Syst. Evol. Microbiol.">
        <title>Complete genome sequence of Corynebacterium casei LMG S-19264T (=DSM 44701T), isolated from a smear-ripened cheese.</title>
        <authorList>
            <consortium name="US DOE Joint Genome Institute (JGI-PGF)"/>
            <person name="Walter F."/>
            <person name="Albersmeier A."/>
            <person name="Kalinowski J."/>
            <person name="Ruckert C."/>
        </authorList>
    </citation>
    <scope>NUCLEOTIDE SEQUENCE</scope>
    <source>
        <strain evidence="1">CGMCC 1.15290</strain>
    </source>
</reference>
<sequence length="954" mass="111740">MNTRLPPTIDKDYGDDTALDFAWLRKRAVELVQQYSGNSWTDYNLHDPGVTILEMLCFALTDLAYRTSMPVADLLTTEKDGINYTTNSFITREKILVTEPVSVSDYRRWIIDQVNEVDNIWFEPIVSPYTKHFARGRYRVIVQLYDKWQRGGGRVEEKFAESQQIIERVKALLAEARNIGEEFEEFIVMQPERITVCAEIMLNKKAIPEDTLAQIYYRLENALNPPVLFSTEKEMQSAGYTVEEIYAGPLLDHGIVPESELRRMRTTADPAELIKAISGMEDVLHIRRLEVAGPDGNYIIYPLQLQKYHYPLLVFKPHEPDIKLYYDEQPLAVNGPVFESLLMRLREGMQRQFVADMHDKKTNEAWQGEWRNTEAYTSLQHYFPAIYRLGHEQVQEHDAPEQKARVKQLKAYLMLFEQTIAGYLSQLSHLSELYSYETTQERTYFHQPLYQVPGVSDIIKAYTDNDKQSWEQFVADADNAYAATLRRIAETDDVYRKRKKRSLEHMLSRFNIVPDPYPVMLYNQYYGGRGKTERTDTEIRWKAQLLQHARVINNYRIRAENYLDWGVDEVSYGFSYNMRLLLYLQQRGTYRATAVLEKGAGETGRPHTPQPAFYRTWETGEEQPIAVWVDENMPVDSGFYLHRVPVSFLRSGIDTSRFRVLQHPVYHTEYIVAMPAKQQEEWQAVSRHSTQAGAVLALRVLADKLRAWNVSAEGFHLVEHILLAPLHGNNVYRYEFYDEHEQLLLRQRNWVAWQEREEAIDALLKLERDMRVKPALSDDEEDAKNRKWVQRVLETNHVFLARSREHAPAEVHSWEGMTDDMRRILPGKLRYALQAYRRRRTNFYPRFSYRVQRSPGVVIKEEFYNAMVTVVFPAWPARFQDKGFREFAEALFTYNLPAHIQPVFLWLNAGPMKQFEQLHGAWREALKNGREAIAHGHADRLISFLLDKHDYGLL</sequence>
<evidence type="ECO:0000313" key="2">
    <source>
        <dbReference type="Proteomes" id="UP000627292"/>
    </source>
</evidence>
<dbReference type="EMBL" id="BMIB01000003">
    <property type="protein sequence ID" value="GGH69166.1"/>
    <property type="molecule type" value="Genomic_DNA"/>
</dbReference>
<comment type="caution">
    <text evidence="1">The sequence shown here is derived from an EMBL/GenBank/DDBJ whole genome shotgun (WGS) entry which is preliminary data.</text>
</comment>
<organism evidence="1 2">
    <name type="scientific">Filimonas zeae</name>
    <dbReference type="NCBI Taxonomy" id="1737353"/>
    <lineage>
        <taxon>Bacteria</taxon>
        <taxon>Pseudomonadati</taxon>
        <taxon>Bacteroidota</taxon>
        <taxon>Chitinophagia</taxon>
        <taxon>Chitinophagales</taxon>
        <taxon>Chitinophagaceae</taxon>
        <taxon>Filimonas</taxon>
    </lineage>
</organism>
<evidence type="ECO:0000313" key="1">
    <source>
        <dbReference type="EMBL" id="GGH69166.1"/>
    </source>
</evidence>